<keyword evidence="5 9" id="KW-0812">Transmembrane</keyword>
<dbReference type="InterPro" id="IPR026579">
    <property type="entry name" value="FtsQ"/>
</dbReference>
<evidence type="ECO:0000256" key="5">
    <source>
        <dbReference type="ARBA" id="ARBA00022692"/>
    </source>
</evidence>
<dbReference type="GO" id="GO:0032153">
    <property type="term" value="C:cell division site"/>
    <property type="evidence" value="ECO:0007669"/>
    <property type="project" value="UniProtKB-UniRule"/>
</dbReference>
<dbReference type="AlphaFoldDB" id="A0A6N6JBD0"/>
<organism evidence="11 12">
    <name type="scientific">Litoreibacter roseus</name>
    <dbReference type="NCBI Taxonomy" id="2601869"/>
    <lineage>
        <taxon>Bacteria</taxon>
        <taxon>Pseudomonadati</taxon>
        <taxon>Pseudomonadota</taxon>
        <taxon>Alphaproteobacteria</taxon>
        <taxon>Rhodobacterales</taxon>
        <taxon>Roseobacteraceae</taxon>
        <taxon>Litoreibacter</taxon>
    </lineage>
</organism>
<evidence type="ECO:0000313" key="11">
    <source>
        <dbReference type="EMBL" id="GFE63561.1"/>
    </source>
</evidence>
<evidence type="ECO:0000256" key="2">
    <source>
        <dbReference type="ARBA" id="ARBA00022475"/>
    </source>
</evidence>
<evidence type="ECO:0000259" key="10">
    <source>
        <dbReference type="PROSITE" id="PS51779"/>
    </source>
</evidence>
<evidence type="ECO:0000313" key="12">
    <source>
        <dbReference type="Proteomes" id="UP000436822"/>
    </source>
</evidence>
<reference evidence="11 12" key="1">
    <citation type="submission" date="2019-12" db="EMBL/GenBank/DDBJ databases">
        <title>Litoreibacter badius sp. nov., a novel bacteriochlorophyll a-containing bacterium in the genus Litoreibacter.</title>
        <authorList>
            <person name="Kanamuro M."/>
            <person name="Takabe Y."/>
            <person name="Mori K."/>
            <person name="Takaichi S."/>
            <person name="Hanada S."/>
        </authorList>
    </citation>
    <scope>NUCLEOTIDE SEQUENCE [LARGE SCALE GENOMIC DNA]</scope>
    <source>
        <strain evidence="11 12">K6</strain>
    </source>
</reference>
<evidence type="ECO:0000256" key="7">
    <source>
        <dbReference type="ARBA" id="ARBA00023136"/>
    </source>
</evidence>
<gene>
    <name evidence="9 11" type="primary">ftsQ</name>
    <name evidence="11" type="ORF">KIN_06350</name>
</gene>
<dbReference type="RefSeq" id="WP_159804488.1">
    <property type="nucleotide sequence ID" value="NZ_BLJE01000001.1"/>
</dbReference>
<dbReference type="InterPro" id="IPR045335">
    <property type="entry name" value="FtsQ_C_sf"/>
</dbReference>
<dbReference type="PANTHER" id="PTHR35851">
    <property type="entry name" value="CELL DIVISION PROTEIN FTSQ"/>
    <property type="match status" value="1"/>
</dbReference>
<proteinExistence type="inferred from homology"/>
<accession>A0A6N6JBD0</accession>
<keyword evidence="8 9" id="KW-0131">Cell cycle</keyword>
<evidence type="ECO:0000256" key="3">
    <source>
        <dbReference type="ARBA" id="ARBA00022519"/>
    </source>
</evidence>
<evidence type="ECO:0000256" key="1">
    <source>
        <dbReference type="ARBA" id="ARBA00004370"/>
    </source>
</evidence>
<evidence type="ECO:0000256" key="4">
    <source>
        <dbReference type="ARBA" id="ARBA00022618"/>
    </source>
</evidence>
<comment type="caution">
    <text evidence="11">The sequence shown here is derived from an EMBL/GenBank/DDBJ whole genome shotgun (WGS) entry which is preliminary data.</text>
</comment>
<dbReference type="Gene3D" id="3.40.50.11690">
    <property type="entry name" value="Cell division protein FtsQ/DivIB"/>
    <property type="match status" value="1"/>
</dbReference>
<dbReference type="InterPro" id="IPR005548">
    <property type="entry name" value="Cell_div_FtsQ/DivIB_C"/>
</dbReference>
<dbReference type="PROSITE" id="PS51779">
    <property type="entry name" value="POTRA"/>
    <property type="match status" value="1"/>
</dbReference>
<keyword evidence="2 9" id="KW-1003">Cell membrane</keyword>
<dbReference type="Pfam" id="PF03799">
    <property type="entry name" value="FtsQ_DivIB_C"/>
    <property type="match status" value="1"/>
</dbReference>
<dbReference type="HAMAP" id="MF_00911">
    <property type="entry name" value="FtsQ_subfam"/>
    <property type="match status" value="1"/>
</dbReference>
<keyword evidence="6 9" id="KW-1133">Transmembrane helix</keyword>
<dbReference type="GO" id="GO:0090529">
    <property type="term" value="P:cell septum assembly"/>
    <property type="evidence" value="ECO:0007669"/>
    <property type="project" value="InterPro"/>
</dbReference>
<comment type="similarity">
    <text evidence="9">Belongs to the FtsQ/DivIB family. FtsQ subfamily.</text>
</comment>
<feature type="domain" description="POTRA" evidence="10">
    <location>
        <begin position="76"/>
        <end position="144"/>
    </location>
</feature>
<dbReference type="GO" id="GO:0005886">
    <property type="term" value="C:plasma membrane"/>
    <property type="evidence" value="ECO:0007669"/>
    <property type="project" value="UniProtKB-SubCell"/>
</dbReference>
<comment type="subcellular location">
    <subcellularLocation>
        <location evidence="9">Cell inner membrane</location>
        <topology evidence="9">Single-pass type II membrane protein</topology>
    </subcellularLocation>
    <subcellularLocation>
        <location evidence="1">Membrane</location>
    </subcellularLocation>
    <text evidence="9">Localizes to the division septum.</text>
</comment>
<dbReference type="EMBL" id="BLJE01000001">
    <property type="protein sequence ID" value="GFE63561.1"/>
    <property type="molecule type" value="Genomic_DNA"/>
</dbReference>
<sequence length="302" mass="33640">MRQMKENRPDPAPSRVSYRLNRLWLTPMFRTFIRVVMPICLILALVVVWASDIERVRRVGDKLAEVRASIEARPEFMVKLMAIDGATPDLATSIRDVTPLNFPISSFDLDLEYLKSQVELLDAVKRADVRIKSGGVLQIDVVERVPAVVWRSPDGLVLLDAQGHLVSSLEARIARADLPLIVGAGAGDHVPEALALLSRATPIRERIQGIIRLSETRWDIVLDDNQRLMLPEVNPLDALDRVLALDEAQDLFGRDITHIDMRNGARPTLRMSEIASDELKAMQAIQRNAALAAQKAASRQGN</sequence>
<keyword evidence="7 9" id="KW-0472">Membrane</keyword>
<evidence type="ECO:0000256" key="9">
    <source>
        <dbReference type="HAMAP-Rule" id="MF_00911"/>
    </source>
</evidence>
<dbReference type="Proteomes" id="UP000436822">
    <property type="component" value="Unassembled WGS sequence"/>
</dbReference>
<evidence type="ECO:0000256" key="6">
    <source>
        <dbReference type="ARBA" id="ARBA00022989"/>
    </source>
</evidence>
<dbReference type="PANTHER" id="PTHR35851:SF1">
    <property type="entry name" value="CELL DIVISION PROTEIN FTSQ"/>
    <property type="match status" value="1"/>
</dbReference>
<dbReference type="OrthoDB" id="9783091at2"/>
<comment type="function">
    <text evidence="9">Essential cell division protein.</text>
</comment>
<dbReference type="InterPro" id="IPR034746">
    <property type="entry name" value="POTRA"/>
</dbReference>
<protein>
    <recommendedName>
        <fullName evidence="9">Cell division protein FtsQ</fullName>
    </recommendedName>
</protein>
<keyword evidence="3 9" id="KW-0997">Cell inner membrane</keyword>
<evidence type="ECO:0000256" key="8">
    <source>
        <dbReference type="ARBA" id="ARBA00023306"/>
    </source>
</evidence>
<keyword evidence="12" id="KW-1185">Reference proteome</keyword>
<dbReference type="GO" id="GO:0043093">
    <property type="term" value="P:FtsZ-dependent cytokinesis"/>
    <property type="evidence" value="ECO:0007669"/>
    <property type="project" value="UniProtKB-UniRule"/>
</dbReference>
<keyword evidence="4 9" id="KW-0132">Cell division</keyword>
<name>A0A6N6JBD0_9RHOB</name>